<accession>A0ABR8TY20</accession>
<evidence type="ECO:0000259" key="2">
    <source>
        <dbReference type="Pfam" id="PF03819"/>
    </source>
</evidence>
<dbReference type="Gene3D" id="1.10.287.1080">
    <property type="entry name" value="MazG-like"/>
    <property type="match status" value="1"/>
</dbReference>
<reference evidence="3 4" key="1">
    <citation type="submission" date="2020-08" db="EMBL/GenBank/DDBJ databases">
        <title>A Genomic Blueprint of the Chicken Gut Microbiome.</title>
        <authorList>
            <person name="Gilroy R."/>
            <person name="Ravi A."/>
            <person name="Getino M."/>
            <person name="Pursley I."/>
            <person name="Horton D.L."/>
            <person name="Alikhan N.-F."/>
            <person name="Baker D."/>
            <person name="Gharbi K."/>
            <person name="Hall N."/>
            <person name="Watson M."/>
            <person name="Adriaenssens E.M."/>
            <person name="Foster-Nyarko E."/>
            <person name="Jarju S."/>
            <person name="Secka A."/>
            <person name="Antonio M."/>
            <person name="Oren A."/>
            <person name="Chaudhuri R."/>
            <person name="La Ragione R.M."/>
            <person name="Hildebrand F."/>
            <person name="Pallen M.J."/>
        </authorList>
    </citation>
    <scope>NUCLEOTIDE SEQUENCE [LARGE SCALE GENOMIC DNA]</scope>
    <source>
        <strain evidence="3 4">Sa2CUA9</strain>
    </source>
</reference>
<evidence type="ECO:0000313" key="4">
    <source>
        <dbReference type="Proteomes" id="UP000655570"/>
    </source>
</evidence>
<dbReference type="Pfam" id="PF03819">
    <property type="entry name" value="MazG"/>
    <property type="match status" value="1"/>
</dbReference>
<dbReference type="RefSeq" id="WP_191802687.1">
    <property type="nucleotide sequence ID" value="NZ_JACSQF010000007.1"/>
</dbReference>
<comment type="caution">
    <text evidence="3">The sequence shown here is derived from an EMBL/GenBank/DDBJ whole genome shotgun (WGS) entry which is preliminary data.</text>
</comment>
<feature type="region of interest" description="Disordered" evidence="1">
    <location>
        <begin position="119"/>
        <end position="145"/>
    </location>
</feature>
<protein>
    <submittedName>
        <fullName evidence="3">Pyrophosphatase</fullName>
    </submittedName>
</protein>
<sequence>MTTATPSTPPEPAPSGLTLPALTERVEAVSALYARKFGIERDPDWFVLKLAEEMGELTQAYLTTTGRTRPRAAPGEVPDDGRAALAAEVADVLAHLLLLARSQGIDVERAVEEKWLVWEGEAGDRPGPAGSPRWPTRRGRGPASR</sequence>
<feature type="compositionally biased region" description="Basic residues" evidence="1">
    <location>
        <begin position="135"/>
        <end position="145"/>
    </location>
</feature>
<evidence type="ECO:0000313" key="3">
    <source>
        <dbReference type="EMBL" id="MBD7980686.1"/>
    </source>
</evidence>
<evidence type="ECO:0000256" key="1">
    <source>
        <dbReference type="SAM" id="MobiDB-lite"/>
    </source>
</evidence>
<gene>
    <name evidence="3" type="ORF">H9641_08155</name>
</gene>
<dbReference type="SUPFAM" id="SSF101386">
    <property type="entry name" value="all-alpha NTP pyrophosphatases"/>
    <property type="match status" value="1"/>
</dbReference>
<organism evidence="3 4">
    <name type="scientific">Oerskovia merdavium</name>
    <dbReference type="NCBI Taxonomy" id="2762227"/>
    <lineage>
        <taxon>Bacteria</taxon>
        <taxon>Bacillati</taxon>
        <taxon>Actinomycetota</taxon>
        <taxon>Actinomycetes</taxon>
        <taxon>Micrococcales</taxon>
        <taxon>Cellulomonadaceae</taxon>
        <taxon>Oerskovia</taxon>
    </lineage>
</organism>
<dbReference type="EMBL" id="JACSQF010000007">
    <property type="protein sequence ID" value="MBD7980686.1"/>
    <property type="molecule type" value="Genomic_DNA"/>
</dbReference>
<dbReference type="InterPro" id="IPR004518">
    <property type="entry name" value="MazG-like_dom"/>
</dbReference>
<keyword evidence="4" id="KW-1185">Reference proteome</keyword>
<feature type="domain" description="NTP pyrophosphohydrolase MazG-like" evidence="2">
    <location>
        <begin position="47"/>
        <end position="113"/>
    </location>
</feature>
<name>A0ABR8TY20_9CELL</name>
<proteinExistence type="predicted"/>
<dbReference type="Proteomes" id="UP000655570">
    <property type="component" value="Unassembled WGS sequence"/>
</dbReference>
<dbReference type="CDD" id="cd11538">
    <property type="entry name" value="NTP-PPase_u1"/>
    <property type="match status" value="1"/>
</dbReference>